<feature type="transmembrane region" description="Helical" evidence="16">
    <location>
        <begin position="166"/>
        <end position="199"/>
    </location>
</feature>
<evidence type="ECO:0000256" key="13">
    <source>
        <dbReference type="ARBA" id="ARBA00023128"/>
    </source>
</evidence>
<keyword evidence="14 16" id="KW-0472">Membrane</keyword>
<organism evidence="20">
    <name type="scientific">Lens contradens</name>
    <dbReference type="NCBI Taxonomy" id="2771348"/>
    <lineage>
        <taxon>Eukaryota</taxon>
        <taxon>Metazoa</taxon>
        <taxon>Spiralia</taxon>
        <taxon>Lophotrochozoa</taxon>
        <taxon>Mollusca</taxon>
        <taxon>Bivalvia</taxon>
        <taxon>Autobranchia</taxon>
        <taxon>Heteroconchia</taxon>
        <taxon>Palaeoheterodonta</taxon>
        <taxon>Unionida</taxon>
        <taxon>Unionoidea</taxon>
        <taxon>Unionidae</taxon>
        <taxon>Unionidae incertae sedis</taxon>
        <taxon>Lens</taxon>
    </lineage>
</organism>
<evidence type="ECO:0000256" key="6">
    <source>
        <dbReference type="ARBA" id="ARBA00022692"/>
    </source>
</evidence>
<dbReference type="Pfam" id="PF06455">
    <property type="entry name" value="NADH5_C"/>
    <property type="match status" value="1"/>
</dbReference>
<dbReference type="EC" id="7.1.1.2" evidence="2 16"/>
<keyword evidence="9" id="KW-0249">Electron transport</keyword>
<comment type="subcellular location">
    <subcellularLocation>
        <location evidence="1">Mitochondrion inner membrane</location>
        <topology evidence="1">Multi-pass membrane protein</topology>
    </subcellularLocation>
</comment>
<dbReference type="PRINTS" id="PR01434">
    <property type="entry name" value="NADHDHGNASE5"/>
</dbReference>
<evidence type="ECO:0000259" key="18">
    <source>
        <dbReference type="Pfam" id="PF00662"/>
    </source>
</evidence>
<protein>
    <recommendedName>
        <fullName evidence="3 16">NADH-ubiquinone oxidoreductase chain 5</fullName>
        <ecNumber evidence="2 16">7.1.1.2</ecNumber>
    </recommendedName>
</protein>
<feature type="transmembrane region" description="Helical" evidence="16">
    <location>
        <begin position="250"/>
        <end position="271"/>
    </location>
</feature>
<evidence type="ECO:0000313" key="20">
    <source>
        <dbReference type="EMBL" id="QTA71654.1"/>
    </source>
</evidence>
<dbReference type="AlphaFoldDB" id="A0A8A3WFP5"/>
<dbReference type="InterPro" id="IPR001750">
    <property type="entry name" value="ND/Mrp_TM"/>
</dbReference>
<dbReference type="Pfam" id="PF00662">
    <property type="entry name" value="Proton_antipo_N"/>
    <property type="match status" value="1"/>
</dbReference>
<comment type="similarity">
    <text evidence="16">Belongs to the complex I subunit 5 family.</text>
</comment>
<dbReference type="GO" id="GO:0003954">
    <property type="term" value="F:NADH dehydrogenase activity"/>
    <property type="evidence" value="ECO:0007669"/>
    <property type="project" value="TreeGrafter"/>
</dbReference>
<feature type="transmembrane region" description="Helical" evidence="16">
    <location>
        <begin position="71"/>
        <end position="92"/>
    </location>
</feature>
<comment type="function">
    <text evidence="16">Core subunit of the mitochondrial membrane respiratory chain NADH dehydrogenase (Complex I) which catalyzes electron transfer from NADH through the respiratory chain, using ubiquinone as an electron acceptor. Essential for the catalytic activity and assembly of complex I.</text>
</comment>
<dbReference type="GO" id="GO:0015990">
    <property type="term" value="P:electron transport coupled proton transport"/>
    <property type="evidence" value="ECO:0007669"/>
    <property type="project" value="TreeGrafter"/>
</dbReference>
<evidence type="ECO:0000256" key="2">
    <source>
        <dbReference type="ARBA" id="ARBA00012944"/>
    </source>
</evidence>
<feature type="transmembrane region" description="Helical" evidence="16">
    <location>
        <begin position="353"/>
        <end position="373"/>
    </location>
</feature>
<reference evidence="20" key="1">
    <citation type="journal article" date="2020" name="Zool. J. Linn. Soc.">
        <title>Mitogenomic phylogeny and fossil-calibrated mutation rates for all F- and M-type mtDNA genes of the largest freshwater mussel family, the Unionidae (Bivalvia).</title>
        <authorList>
            <person name="Zieritz A."/>
            <person name="Froufe E."/>
            <person name="Bolotov I."/>
            <person name="Goncalves D.V."/>
            <person name="Aldridge D.C."/>
            <person name="Bogan A.E."/>
            <person name="Gan H.M."/>
            <person name="Gomes-Dos-Santos A."/>
            <person name="Sousa R."/>
            <person name="Teixeira A."/>
            <person name="Varandas S."/>
            <person name="Zanatta D."/>
            <person name="Lopes-Lima M."/>
        </authorList>
    </citation>
    <scope>NUCLEOTIDE SEQUENCE</scope>
    <source>
        <strain evidence="20">Concon_M</strain>
    </source>
</reference>
<dbReference type="Pfam" id="PF00361">
    <property type="entry name" value="Proton_antipo_M"/>
    <property type="match status" value="1"/>
</dbReference>
<keyword evidence="7" id="KW-0999">Mitochondrion inner membrane</keyword>
<evidence type="ECO:0000256" key="4">
    <source>
        <dbReference type="ARBA" id="ARBA00022448"/>
    </source>
</evidence>
<evidence type="ECO:0000256" key="14">
    <source>
        <dbReference type="ARBA" id="ARBA00023136"/>
    </source>
</evidence>
<dbReference type="PANTHER" id="PTHR42829">
    <property type="entry name" value="NADH-UBIQUINONE OXIDOREDUCTASE CHAIN 5"/>
    <property type="match status" value="1"/>
</dbReference>
<keyword evidence="8" id="KW-1278">Translocase</keyword>
<feature type="transmembrane region" description="Helical" evidence="16">
    <location>
        <begin position="385"/>
        <end position="405"/>
    </location>
</feature>
<feature type="transmembrane region" description="Helical" evidence="16">
    <location>
        <begin position="575"/>
        <end position="592"/>
    </location>
</feature>
<feature type="transmembrane region" description="Helical" evidence="16">
    <location>
        <begin position="467"/>
        <end position="485"/>
    </location>
</feature>
<evidence type="ECO:0000256" key="12">
    <source>
        <dbReference type="ARBA" id="ARBA00023075"/>
    </source>
</evidence>
<evidence type="ECO:0000256" key="5">
    <source>
        <dbReference type="ARBA" id="ARBA00022660"/>
    </source>
</evidence>
<feature type="transmembrane region" description="Helical" evidence="16">
    <location>
        <begin position="505"/>
        <end position="525"/>
    </location>
</feature>
<geneLocation type="mitochondrion" evidence="20"/>
<evidence type="ECO:0000256" key="9">
    <source>
        <dbReference type="ARBA" id="ARBA00022982"/>
    </source>
</evidence>
<keyword evidence="13 16" id="KW-0496">Mitochondrion</keyword>
<keyword evidence="11 16" id="KW-0520">NAD</keyword>
<dbReference type="GO" id="GO:0005743">
    <property type="term" value="C:mitochondrial inner membrane"/>
    <property type="evidence" value="ECO:0007669"/>
    <property type="project" value="UniProtKB-SubCell"/>
</dbReference>
<dbReference type="InterPro" id="IPR010934">
    <property type="entry name" value="NADH_DH_su5_C"/>
</dbReference>
<evidence type="ECO:0000259" key="19">
    <source>
        <dbReference type="Pfam" id="PF06455"/>
    </source>
</evidence>
<keyword evidence="5" id="KW-0679">Respiratory chain</keyword>
<dbReference type="GO" id="GO:0008137">
    <property type="term" value="F:NADH dehydrogenase (ubiquinone) activity"/>
    <property type="evidence" value="ECO:0007669"/>
    <property type="project" value="UniProtKB-EC"/>
</dbReference>
<evidence type="ECO:0000256" key="16">
    <source>
        <dbReference type="RuleBase" id="RU003404"/>
    </source>
</evidence>
<dbReference type="GO" id="GO:0042773">
    <property type="term" value="P:ATP synthesis coupled electron transport"/>
    <property type="evidence" value="ECO:0007669"/>
    <property type="project" value="InterPro"/>
</dbReference>
<keyword evidence="12 16" id="KW-0830">Ubiquinone</keyword>
<evidence type="ECO:0000256" key="10">
    <source>
        <dbReference type="ARBA" id="ARBA00022989"/>
    </source>
</evidence>
<feature type="domain" description="NADH:quinone oxidoreductase/Mrp antiporter transmembrane" evidence="17">
    <location>
        <begin position="123"/>
        <end position="388"/>
    </location>
</feature>
<feature type="domain" description="NADH dehydrogenase subunit 5 C-terminal" evidence="19">
    <location>
        <begin position="405"/>
        <end position="549"/>
    </location>
</feature>
<keyword evidence="4 16" id="KW-0813">Transport</keyword>
<feature type="transmembrane region" description="Helical" evidence="16">
    <location>
        <begin position="20"/>
        <end position="41"/>
    </location>
</feature>
<evidence type="ECO:0000259" key="17">
    <source>
        <dbReference type="Pfam" id="PF00361"/>
    </source>
</evidence>
<feature type="transmembrane region" description="Helical" evidence="16">
    <location>
        <begin position="219"/>
        <end position="243"/>
    </location>
</feature>
<evidence type="ECO:0000256" key="1">
    <source>
        <dbReference type="ARBA" id="ARBA00004448"/>
    </source>
</evidence>
<feature type="domain" description="NADH-Ubiquinone oxidoreductase (complex I) chain 5 N-terminal" evidence="18">
    <location>
        <begin position="60"/>
        <end position="104"/>
    </location>
</feature>
<name>A0A8A3WFP5_9BIVA</name>
<dbReference type="PANTHER" id="PTHR42829:SF2">
    <property type="entry name" value="NADH-UBIQUINONE OXIDOREDUCTASE CHAIN 5"/>
    <property type="match status" value="1"/>
</dbReference>
<dbReference type="EMBL" id="MW242813">
    <property type="protein sequence ID" value="QTA71654.1"/>
    <property type="molecule type" value="Genomic_DNA"/>
</dbReference>
<evidence type="ECO:0000256" key="11">
    <source>
        <dbReference type="ARBA" id="ARBA00023027"/>
    </source>
</evidence>
<proteinExistence type="inferred from homology"/>
<gene>
    <name evidence="20" type="primary">nad5-0</name>
</gene>
<feature type="transmembrane region" description="Helical" evidence="16">
    <location>
        <begin position="104"/>
        <end position="121"/>
    </location>
</feature>
<keyword evidence="10 16" id="KW-1133">Transmembrane helix</keyword>
<dbReference type="InterPro" id="IPR003945">
    <property type="entry name" value="NU5C-like"/>
</dbReference>
<sequence>MLSMAVSWKDCSKTMSSPDVVLMVTSISFVFVALGLCIIWFSGVVTDAIIFEWEVFSACGFCFKLSVFTDFLSVLFSFVVCLISGCVFMFSVTYMEEDRYWKTFSVLVFAFVVSMNILIFLPNLVFVLLGWDLLGIVSFLLVVYYQNKSAVGAGLLTVLMNRIGDVFLILAIGVSSMGGVWGVSFMGIGSMSLVLALLVGASMTKSAQVPFSAWLPAAMAAPTPVSALVHSSTLVTVGVYFLFRHFSALILLNELLCILAKIGCVTFLMGSLGACFEVDVKKLIASSTLSHLGFMTYSLSAGYPMLSVFHLLSHALFKSLLFLCAGFSIHSLGSSQDVRYMAGIGWSSPSLQLVSVIISLSSLCGVPYLSGFYSKDAILEATMTSFVGIMEGFSLLVGAMGSWIYSLRLTLDSVYQAMGGFPLKGISKSSVYVSVPISVLSLGSVSFGALIGCSWVEALQIFSLSHLTKMVLFLALNFGLVSWMKEDFDGWLFAMTLGENSKMRLNITTFLGSMWLLRWGVFCFSKMWFGKSLQMVSAVESGWVEILAGDLGPGNYFIELSFNAWLLEMISIPGVLRLAAWVGSVIFLWFVYLG</sequence>
<accession>A0A8A3WFP5</accession>
<feature type="transmembrane region" description="Helical" evidence="16">
    <location>
        <begin position="315"/>
        <end position="333"/>
    </location>
</feature>
<evidence type="ECO:0000256" key="3">
    <source>
        <dbReference type="ARBA" id="ARBA00021096"/>
    </source>
</evidence>
<keyword evidence="6 16" id="KW-0812">Transmembrane</keyword>
<dbReference type="InterPro" id="IPR001516">
    <property type="entry name" value="Proton_antipo_N"/>
</dbReference>
<evidence type="ECO:0000256" key="7">
    <source>
        <dbReference type="ARBA" id="ARBA00022792"/>
    </source>
</evidence>
<evidence type="ECO:0000256" key="8">
    <source>
        <dbReference type="ARBA" id="ARBA00022967"/>
    </source>
</evidence>
<feature type="transmembrane region" description="Helical" evidence="16">
    <location>
        <begin position="431"/>
        <end position="455"/>
    </location>
</feature>
<evidence type="ECO:0000256" key="15">
    <source>
        <dbReference type="ARBA" id="ARBA00049551"/>
    </source>
</evidence>
<comment type="catalytic activity">
    <reaction evidence="15 16">
        <text>a ubiquinone + NADH + 5 H(+)(in) = a ubiquinol + NAD(+) + 4 H(+)(out)</text>
        <dbReference type="Rhea" id="RHEA:29091"/>
        <dbReference type="Rhea" id="RHEA-COMP:9565"/>
        <dbReference type="Rhea" id="RHEA-COMP:9566"/>
        <dbReference type="ChEBI" id="CHEBI:15378"/>
        <dbReference type="ChEBI" id="CHEBI:16389"/>
        <dbReference type="ChEBI" id="CHEBI:17976"/>
        <dbReference type="ChEBI" id="CHEBI:57540"/>
        <dbReference type="ChEBI" id="CHEBI:57945"/>
        <dbReference type="EC" id="7.1.1.2"/>
    </reaction>
</comment>